<evidence type="ECO:0000313" key="13">
    <source>
        <dbReference type="EMBL" id="CAD7196848.1"/>
    </source>
</evidence>
<keyword evidence="4" id="KW-0645">Protease</keyword>
<keyword evidence="5" id="KW-0479">Metal-binding</keyword>
<dbReference type="PROSITE" id="PS00132">
    <property type="entry name" value="CARBOXYPEPT_ZN_1"/>
    <property type="match status" value="1"/>
</dbReference>
<dbReference type="Pfam" id="PF02244">
    <property type="entry name" value="Propep_M14"/>
    <property type="match status" value="1"/>
</dbReference>
<dbReference type="GO" id="GO:0006508">
    <property type="term" value="P:proteolysis"/>
    <property type="evidence" value="ECO:0007669"/>
    <property type="project" value="UniProtKB-KW"/>
</dbReference>
<evidence type="ECO:0000256" key="9">
    <source>
        <dbReference type="ARBA" id="ARBA00023049"/>
    </source>
</evidence>
<dbReference type="GO" id="GO:0004181">
    <property type="term" value="F:metallocarboxypeptidase activity"/>
    <property type="evidence" value="ECO:0007669"/>
    <property type="project" value="InterPro"/>
</dbReference>
<keyword evidence="8" id="KW-0862">Zinc</keyword>
<dbReference type="AlphaFoldDB" id="A0A7R8Z5G7"/>
<dbReference type="GO" id="GO:0005615">
    <property type="term" value="C:extracellular space"/>
    <property type="evidence" value="ECO:0007669"/>
    <property type="project" value="TreeGrafter"/>
</dbReference>
<dbReference type="Gene3D" id="3.40.630.10">
    <property type="entry name" value="Zn peptidases"/>
    <property type="match status" value="1"/>
</dbReference>
<comment type="caution">
    <text evidence="11">Lacks conserved residue(s) required for the propagation of feature annotation.</text>
</comment>
<evidence type="ECO:0000256" key="11">
    <source>
        <dbReference type="PROSITE-ProRule" id="PRU01379"/>
    </source>
</evidence>
<evidence type="ECO:0000256" key="8">
    <source>
        <dbReference type="ARBA" id="ARBA00022833"/>
    </source>
</evidence>
<dbReference type="Gene3D" id="3.30.70.340">
    <property type="entry name" value="Metallocarboxypeptidase-like"/>
    <property type="match status" value="1"/>
</dbReference>
<keyword evidence="3" id="KW-0121">Carboxypeptidase</keyword>
<dbReference type="SMART" id="SM00631">
    <property type="entry name" value="Zn_pept"/>
    <property type="match status" value="1"/>
</dbReference>
<dbReference type="InterPro" id="IPR000834">
    <property type="entry name" value="Peptidase_M14"/>
</dbReference>
<dbReference type="SUPFAM" id="SSF54897">
    <property type="entry name" value="Protease propeptides/inhibitors"/>
    <property type="match status" value="1"/>
</dbReference>
<evidence type="ECO:0000256" key="7">
    <source>
        <dbReference type="ARBA" id="ARBA00022801"/>
    </source>
</evidence>
<sequence>MFSLTLNHHQLKLLWKFSEKKLLDIWSGAPGGETTTLDIWSGAPGGETTTLDILVAPDIKTSFKDFVTQYNISHSVAIEDYQILLNSQKVKISTRGSGSARKEFSLYEYNQYDEIVQYLREVEQSCPKIVKLLSIGKTTEKRRLWLVQISTARRGARRPFVLLEAGSHAREWIGPATALYIISRLVGEDCGATGLSKYLDWHIIPLFNPDGYEYTHTRQPSFNTTSTLANYATEAGVQIKLDWIHP</sequence>
<keyword evidence="6" id="KW-0732">Signal</keyword>
<keyword evidence="7" id="KW-0378">Hydrolase</keyword>
<feature type="domain" description="Peptidase M14" evidence="12">
    <location>
        <begin position="108"/>
        <end position="246"/>
    </location>
</feature>
<reference evidence="13" key="1">
    <citation type="submission" date="2020-11" db="EMBL/GenBank/DDBJ databases">
        <authorList>
            <person name="Tran Van P."/>
        </authorList>
    </citation>
    <scope>NUCLEOTIDE SEQUENCE</scope>
</reference>
<evidence type="ECO:0000256" key="5">
    <source>
        <dbReference type="ARBA" id="ARBA00022723"/>
    </source>
</evidence>
<dbReference type="GO" id="GO:0008270">
    <property type="term" value="F:zinc ion binding"/>
    <property type="evidence" value="ECO:0007669"/>
    <property type="project" value="InterPro"/>
</dbReference>
<evidence type="ECO:0000256" key="6">
    <source>
        <dbReference type="ARBA" id="ARBA00022729"/>
    </source>
</evidence>
<dbReference type="PROSITE" id="PS52035">
    <property type="entry name" value="PEPTIDASE_M14"/>
    <property type="match status" value="1"/>
</dbReference>
<keyword evidence="9" id="KW-0482">Metalloprotease</keyword>
<dbReference type="InterPro" id="IPR036990">
    <property type="entry name" value="M14A-like_propep"/>
</dbReference>
<dbReference type="Pfam" id="PF00246">
    <property type="entry name" value="Peptidase_M14"/>
    <property type="match status" value="1"/>
</dbReference>
<evidence type="ECO:0000256" key="2">
    <source>
        <dbReference type="ARBA" id="ARBA00005988"/>
    </source>
</evidence>
<evidence type="ECO:0000256" key="4">
    <source>
        <dbReference type="ARBA" id="ARBA00022670"/>
    </source>
</evidence>
<dbReference type="SUPFAM" id="SSF53187">
    <property type="entry name" value="Zn-dependent exopeptidases"/>
    <property type="match status" value="1"/>
</dbReference>
<dbReference type="InterPro" id="IPR003146">
    <property type="entry name" value="M14A_act_pep"/>
</dbReference>
<keyword evidence="10" id="KW-1015">Disulfide bond</keyword>
<dbReference type="PANTHER" id="PTHR11705:SF89">
    <property type="entry name" value="PEPTIDASE M14 CARBOXYPEPTIDASE A DOMAIN-CONTAINING PROTEIN"/>
    <property type="match status" value="1"/>
</dbReference>
<dbReference type="InterPro" id="IPR057246">
    <property type="entry name" value="CARBOXYPEPT_ZN_1"/>
</dbReference>
<comment type="cofactor">
    <cofactor evidence="1">
        <name>Zn(2+)</name>
        <dbReference type="ChEBI" id="CHEBI:29105"/>
    </cofactor>
</comment>
<proteinExistence type="inferred from homology"/>
<accession>A0A7R8Z5G7</accession>
<evidence type="ECO:0000259" key="12">
    <source>
        <dbReference type="PROSITE" id="PS52035"/>
    </source>
</evidence>
<dbReference type="FunFam" id="3.40.630.10:FF:000084">
    <property type="entry name" value="Carboxypeptidase B2"/>
    <property type="match status" value="1"/>
</dbReference>
<dbReference type="PANTHER" id="PTHR11705">
    <property type="entry name" value="PROTEASE FAMILY M14 CARBOXYPEPTIDASE A,B"/>
    <property type="match status" value="1"/>
</dbReference>
<name>A0A7R8Z5G7_TIMDO</name>
<organism evidence="13">
    <name type="scientific">Timema douglasi</name>
    <name type="common">Walking stick</name>
    <dbReference type="NCBI Taxonomy" id="61478"/>
    <lineage>
        <taxon>Eukaryota</taxon>
        <taxon>Metazoa</taxon>
        <taxon>Ecdysozoa</taxon>
        <taxon>Arthropoda</taxon>
        <taxon>Hexapoda</taxon>
        <taxon>Insecta</taxon>
        <taxon>Pterygota</taxon>
        <taxon>Neoptera</taxon>
        <taxon>Polyneoptera</taxon>
        <taxon>Phasmatodea</taxon>
        <taxon>Timematodea</taxon>
        <taxon>Timematoidea</taxon>
        <taxon>Timematidae</taxon>
        <taxon>Timema</taxon>
    </lineage>
</organism>
<gene>
    <name evidence="13" type="ORF">TDIB3V08_LOCUS3175</name>
</gene>
<evidence type="ECO:0000256" key="1">
    <source>
        <dbReference type="ARBA" id="ARBA00001947"/>
    </source>
</evidence>
<comment type="similarity">
    <text evidence="2 11">Belongs to the peptidase M14 family.</text>
</comment>
<dbReference type="EMBL" id="OA565358">
    <property type="protein sequence ID" value="CAD7196848.1"/>
    <property type="molecule type" value="Genomic_DNA"/>
</dbReference>
<evidence type="ECO:0000256" key="3">
    <source>
        <dbReference type="ARBA" id="ARBA00022645"/>
    </source>
</evidence>
<evidence type="ECO:0000256" key="10">
    <source>
        <dbReference type="ARBA" id="ARBA00023157"/>
    </source>
</evidence>
<protein>
    <recommendedName>
        <fullName evidence="12">Peptidase M14 domain-containing protein</fullName>
    </recommendedName>
</protein>